<dbReference type="AlphaFoldDB" id="A0AAW8G9P1"/>
<accession>A0AAW8G9P1</accession>
<dbReference type="Proteomes" id="UP001234354">
    <property type="component" value="Unassembled WGS sequence"/>
</dbReference>
<gene>
    <name evidence="1" type="ORF">QE383_001211</name>
</gene>
<comment type="caution">
    <text evidence="1">The sequence shown here is derived from an EMBL/GenBank/DDBJ whole genome shotgun (WGS) entry which is preliminary data.</text>
</comment>
<sequence length="74" mass="8185">MDVTKASLITIEFEAFYDLLAKKTANPISEEEVPEMLRTAIQSGTKVLLTDVHGGDSLELKICADGKFVYEPRP</sequence>
<evidence type="ECO:0000313" key="2">
    <source>
        <dbReference type="Proteomes" id="UP001234354"/>
    </source>
</evidence>
<protein>
    <submittedName>
        <fullName evidence="1">Uncharacterized protein</fullName>
    </submittedName>
</protein>
<dbReference type="EMBL" id="JAUTBB010000001">
    <property type="protein sequence ID" value="MDQ1118903.1"/>
    <property type="molecule type" value="Genomic_DNA"/>
</dbReference>
<dbReference type="RefSeq" id="WP_306991743.1">
    <property type="nucleotide sequence ID" value="NZ_JAUTBB010000001.1"/>
</dbReference>
<proteinExistence type="predicted"/>
<reference evidence="1" key="1">
    <citation type="submission" date="2023-07" db="EMBL/GenBank/DDBJ databases">
        <title>Functional and genomic diversity of the sorghum phyllosphere microbiome.</title>
        <authorList>
            <person name="Shade A."/>
        </authorList>
    </citation>
    <scope>NUCLEOTIDE SEQUENCE</scope>
    <source>
        <strain evidence="1">SORGH_AS_0908</strain>
    </source>
</reference>
<organism evidence="1 2">
    <name type="scientific">Pseudoxanthomonas winnipegensis</name>
    <dbReference type="NCBI Taxonomy" id="2480810"/>
    <lineage>
        <taxon>Bacteria</taxon>
        <taxon>Pseudomonadati</taxon>
        <taxon>Pseudomonadota</taxon>
        <taxon>Gammaproteobacteria</taxon>
        <taxon>Lysobacterales</taxon>
        <taxon>Lysobacteraceae</taxon>
        <taxon>Pseudoxanthomonas</taxon>
    </lineage>
</organism>
<name>A0AAW8G9P1_9GAMM</name>
<evidence type="ECO:0000313" key="1">
    <source>
        <dbReference type="EMBL" id="MDQ1118903.1"/>
    </source>
</evidence>